<dbReference type="PANTHER" id="PTHR30341:SF0">
    <property type="entry name" value="NA(+)_H(+) ANTIPORTER NHAA"/>
    <property type="match status" value="1"/>
</dbReference>
<feature type="domain" description="Thioredoxin" evidence="13">
    <location>
        <begin position="447"/>
        <end position="626"/>
    </location>
</feature>
<dbReference type="PANTHER" id="PTHR30341">
    <property type="entry name" value="SODIUM ION/PROTON ANTIPORTER NHAA-RELATED"/>
    <property type="match status" value="1"/>
</dbReference>
<comment type="subcellular location">
    <subcellularLocation>
        <location evidence="1">Cell inner membrane</location>
        <topology evidence="1">Multi-pass membrane protein</topology>
    </subcellularLocation>
    <subcellularLocation>
        <location evidence="12">Cell membrane</location>
        <topology evidence="12">Multi-pass membrane protein</topology>
    </subcellularLocation>
</comment>
<dbReference type="Gene3D" id="3.40.30.10">
    <property type="entry name" value="Glutaredoxin"/>
    <property type="match status" value="1"/>
</dbReference>
<evidence type="ECO:0000256" key="6">
    <source>
        <dbReference type="ARBA" id="ARBA00022692"/>
    </source>
</evidence>
<gene>
    <name evidence="12" type="primary">nhaA</name>
    <name evidence="14" type="ORF">GCM10022256_34810</name>
</gene>
<protein>
    <recommendedName>
        <fullName evidence="12">Na(+)/H(+) antiporter NhaA</fullName>
    </recommendedName>
    <alternativeName>
        <fullName evidence="12">Sodium/proton antiporter NhaA</fullName>
    </alternativeName>
</protein>
<keyword evidence="6 12" id="KW-0812">Transmembrane</keyword>
<dbReference type="InterPro" id="IPR023171">
    <property type="entry name" value="Na/H_antiporter_dom_sf"/>
</dbReference>
<evidence type="ECO:0000256" key="12">
    <source>
        <dbReference type="HAMAP-Rule" id="MF_01844"/>
    </source>
</evidence>
<dbReference type="Proteomes" id="UP001501594">
    <property type="component" value="Unassembled WGS sequence"/>
</dbReference>
<proteinExistence type="inferred from homology"/>
<dbReference type="RefSeq" id="WP_344798577.1">
    <property type="nucleotide sequence ID" value="NZ_BAABAU010000012.1"/>
</dbReference>
<sequence>MTDADSASSHDGSTSRTFGIGAPLAKFLRTESGSSTVLLVAIVLGLVWANTGRASYEGVWSTDLAVRLGDLSLRLDLREWVGSGLMTLFFVVVGLEARREIDLGSLRERRRLVIPVVAGITGMALPVAIFLIVTAGGPAAHGWGVAMSTDTALALGLVTLVGRHLPEAVRGFLVTLFIVDDVVALIVIALVYSSHIEAGPLIVGLLAFAAFIVSRTGLGGRIRPLPTVVSVAFAVISWLGLLVGGVDPVVLGLGIGLSTAAYSPTRDALEQASGEFRRFREQPTSAFARTASAQLQRTLSPNERMQGLFLPWTTYVIVPLFALANTGIPIDPGFLAKAYTSPVTIGIVVAYVVGKPVAVLGAAWLVTRLSRGRLQPPVGWAAVLGSGTIAGVGFTVAVLIATLAFSGVLLDEAKLGILTAALLASVVTWAVYRIVDLLPSTRRTRALLGNTGEPDDLACPVEEGRDHSRGPATASVTIVEYGDFQCPYCGRAEPAVRSLDLDEDIRFVWRHLPLVDVHPQAQLAAEAAEAAAVQGAFWSMHDLLLTHQDALTKADLLRYAEQLALDVDAFGRALTARTHRDRVLYDLQTADASSVSGTPTFFINGKRHYGAYDSDSLRKAVAAARDHVAAAASA</sequence>
<comment type="caution">
    <text evidence="14">The sequence shown here is derived from an EMBL/GenBank/DDBJ whole genome shotgun (WGS) entry which is preliminary data.</text>
</comment>
<feature type="transmembrane region" description="Helical" evidence="12">
    <location>
        <begin position="36"/>
        <end position="56"/>
    </location>
</feature>
<name>A0ABP8E6U2_9MICO</name>
<dbReference type="Gene3D" id="1.20.1530.10">
    <property type="entry name" value="Na+/H+ antiporter like domain"/>
    <property type="match status" value="1"/>
</dbReference>
<dbReference type="Pfam" id="PF13462">
    <property type="entry name" value="Thioredoxin_4"/>
    <property type="match status" value="1"/>
</dbReference>
<feature type="transmembrane region" description="Helical" evidence="12">
    <location>
        <begin position="198"/>
        <end position="218"/>
    </location>
</feature>
<keyword evidence="9 12" id="KW-0406">Ion transport</keyword>
<keyword evidence="15" id="KW-1185">Reference proteome</keyword>
<evidence type="ECO:0000256" key="5">
    <source>
        <dbReference type="ARBA" id="ARBA00022475"/>
    </source>
</evidence>
<evidence type="ECO:0000256" key="9">
    <source>
        <dbReference type="ARBA" id="ARBA00023065"/>
    </source>
</evidence>
<dbReference type="EMBL" id="BAABAU010000012">
    <property type="protein sequence ID" value="GAA4267869.1"/>
    <property type="molecule type" value="Genomic_DNA"/>
</dbReference>
<dbReference type="HAMAP" id="MF_01844">
    <property type="entry name" value="NhaA"/>
    <property type="match status" value="1"/>
</dbReference>
<feature type="transmembrane region" description="Helical" evidence="12">
    <location>
        <begin position="307"/>
        <end position="324"/>
    </location>
</feature>
<feature type="transmembrane region" description="Helical" evidence="12">
    <location>
        <begin position="112"/>
        <end position="134"/>
    </location>
</feature>
<evidence type="ECO:0000256" key="11">
    <source>
        <dbReference type="ARBA" id="ARBA00023201"/>
    </source>
</evidence>
<dbReference type="SUPFAM" id="SSF52833">
    <property type="entry name" value="Thioredoxin-like"/>
    <property type="match status" value="1"/>
</dbReference>
<evidence type="ECO:0000256" key="3">
    <source>
        <dbReference type="ARBA" id="ARBA00022448"/>
    </source>
</evidence>
<keyword evidence="10 12" id="KW-0472">Membrane</keyword>
<evidence type="ECO:0000259" key="13">
    <source>
        <dbReference type="PROSITE" id="PS51352"/>
    </source>
</evidence>
<accession>A0ABP8E6U2</accession>
<comment type="function">
    <text evidence="12">Na(+)/H(+) antiporter that extrudes sodium in exchange for external protons.</text>
</comment>
<keyword evidence="7 12" id="KW-1133">Transmembrane helix</keyword>
<dbReference type="InterPro" id="IPR004670">
    <property type="entry name" value="NhaA"/>
</dbReference>
<keyword evidence="4 12" id="KW-0050">Antiport</keyword>
<dbReference type="InterPro" id="IPR036249">
    <property type="entry name" value="Thioredoxin-like_sf"/>
</dbReference>
<organism evidence="14 15">
    <name type="scientific">Frondihabitans peucedani</name>
    <dbReference type="NCBI Taxonomy" id="598626"/>
    <lineage>
        <taxon>Bacteria</taxon>
        <taxon>Bacillati</taxon>
        <taxon>Actinomycetota</taxon>
        <taxon>Actinomycetes</taxon>
        <taxon>Micrococcales</taxon>
        <taxon>Microbacteriaceae</taxon>
        <taxon>Frondihabitans</taxon>
    </lineage>
</organism>
<keyword evidence="3 12" id="KW-0813">Transport</keyword>
<evidence type="ECO:0000256" key="1">
    <source>
        <dbReference type="ARBA" id="ARBA00004429"/>
    </source>
</evidence>
<feature type="transmembrane region" description="Helical" evidence="12">
    <location>
        <begin position="378"/>
        <end position="409"/>
    </location>
</feature>
<evidence type="ECO:0000256" key="2">
    <source>
        <dbReference type="ARBA" id="ARBA00007006"/>
    </source>
</evidence>
<evidence type="ECO:0000256" key="8">
    <source>
        <dbReference type="ARBA" id="ARBA00023053"/>
    </source>
</evidence>
<comment type="catalytic activity">
    <reaction evidence="12">
        <text>Na(+)(in) + 2 H(+)(out) = Na(+)(out) + 2 H(+)(in)</text>
        <dbReference type="Rhea" id="RHEA:29251"/>
        <dbReference type="ChEBI" id="CHEBI:15378"/>
        <dbReference type="ChEBI" id="CHEBI:29101"/>
    </reaction>
</comment>
<reference evidence="15" key="1">
    <citation type="journal article" date="2019" name="Int. J. Syst. Evol. Microbiol.">
        <title>The Global Catalogue of Microorganisms (GCM) 10K type strain sequencing project: providing services to taxonomists for standard genome sequencing and annotation.</title>
        <authorList>
            <consortium name="The Broad Institute Genomics Platform"/>
            <consortium name="The Broad Institute Genome Sequencing Center for Infectious Disease"/>
            <person name="Wu L."/>
            <person name="Ma J."/>
        </authorList>
    </citation>
    <scope>NUCLEOTIDE SEQUENCE [LARGE SCALE GENOMIC DNA]</scope>
    <source>
        <strain evidence="15">JCM 17442</strain>
    </source>
</reference>
<comment type="similarity">
    <text evidence="2">In the N-terminal section; belongs to the NhaA Na(+)/H(+) (TC 2.A.33) antiporter family.</text>
</comment>
<evidence type="ECO:0000313" key="14">
    <source>
        <dbReference type="EMBL" id="GAA4267869.1"/>
    </source>
</evidence>
<feature type="transmembrane region" description="Helical" evidence="12">
    <location>
        <begin position="344"/>
        <end position="366"/>
    </location>
</feature>
<evidence type="ECO:0000256" key="10">
    <source>
        <dbReference type="ARBA" id="ARBA00023136"/>
    </source>
</evidence>
<keyword evidence="8 12" id="KW-0915">Sodium</keyword>
<comment type="similarity">
    <text evidence="12">Belongs to the NhaA Na(+)/H(+) (TC 2.A.33) antiporter family.</text>
</comment>
<feature type="transmembrane region" description="Helical" evidence="12">
    <location>
        <begin position="415"/>
        <end position="435"/>
    </location>
</feature>
<evidence type="ECO:0000313" key="15">
    <source>
        <dbReference type="Proteomes" id="UP001501594"/>
    </source>
</evidence>
<evidence type="ECO:0000256" key="4">
    <source>
        <dbReference type="ARBA" id="ARBA00022449"/>
    </source>
</evidence>
<keyword evidence="5 12" id="KW-1003">Cell membrane</keyword>
<dbReference type="PROSITE" id="PS51352">
    <property type="entry name" value="THIOREDOXIN_2"/>
    <property type="match status" value="1"/>
</dbReference>
<comment type="caution">
    <text evidence="12">Lacks conserved residue(s) required for the propagation of feature annotation.</text>
</comment>
<dbReference type="Pfam" id="PF06965">
    <property type="entry name" value="Na_H_antiport_1"/>
    <property type="match status" value="1"/>
</dbReference>
<dbReference type="InterPro" id="IPR013766">
    <property type="entry name" value="Thioredoxin_domain"/>
</dbReference>
<feature type="transmembrane region" description="Helical" evidence="12">
    <location>
        <begin position="172"/>
        <end position="192"/>
    </location>
</feature>
<evidence type="ECO:0000256" key="7">
    <source>
        <dbReference type="ARBA" id="ARBA00022989"/>
    </source>
</evidence>
<dbReference type="InterPro" id="IPR012336">
    <property type="entry name" value="Thioredoxin-like_fold"/>
</dbReference>
<keyword evidence="11 12" id="KW-0739">Sodium transport</keyword>